<dbReference type="STRING" id="861266.ARTSIC4J27_2319"/>
<proteinExistence type="predicted"/>
<dbReference type="NCBIfam" id="NF033831">
    <property type="entry name" value="sce7725_fam"/>
    <property type="match status" value="1"/>
</dbReference>
<dbReference type="AlphaFoldDB" id="A0A024H3N5"/>
<dbReference type="InterPro" id="IPR047727">
    <property type="entry name" value="Sce7725-like"/>
</dbReference>
<keyword evidence="1" id="KW-0547">Nucleotide-binding</keyword>
<dbReference type="RefSeq" id="WP_050055287.1">
    <property type="nucleotide sequence ID" value="NZ_CAQI01000044.1"/>
</dbReference>
<evidence type="ECO:0000313" key="1">
    <source>
        <dbReference type="EMBL" id="CCQ46356.1"/>
    </source>
</evidence>
<evidence type="ECO:0000313" key="2">
    <source>
        <dbReference type="Proteomes" id="UP000035722"/>
    </source>
</evidence>
<dbReference type="GO" id="GO:0005524">
    <property type="term" value="F:ATP binding"/>
    <property type="evidence" value="ECO:0007669"/>
    <property type="project" value="UniProtKB-KW"/>
</dbReference>
<reference evidence="2" key="1">
    <citation type="journal article" date="2014" name="Genome Announc.">
        <title>Genome Sequence of Arthrobacter siccitolerans 4J27, a Xeroprotectant-Producing Desiccation-Tolerant Microorganism.</title>
        <authorList>
            <person name="Manzanera M."/>
            <person name="Santa-Cruz-Calvo L."/>
            <person name="Vilchez J.I."/>
            <person name="Garcia-Fontana C."/>
            <person name="Silva-Castro G.A."/>
            <person name="Calvo C."/>
            <person name="Gonzalez-Lopez J."/>
        </authorList>
    </citation>
    <scope>NUCLEOTIDE SEQUENCE [LARGE SCALE GENOMIC DNA]</scope>
    <source>
        <strain evidence="2">4J27</strain>
    </source>
</reference>
<organism evidence="1 2">
    <name type="scientific">Pseudarthrobacter siccitolerans</name>
    <dbReference type="NCBI Taxonomy" id="861266"/>
    <lineage>
        <taxon>Bacteria</taxon>
        <taxon>Bacillati</taxon>
        <taxon>Actinomycetota</taxon>
        <taxon>Actinomycetes</taxon>
        <taxon>Micrococcales</taxon>
        <taxon>Micrococcaceae</taxon>
        <taxon>Pseudarthrobacter</taxon>
    </lineage>
</organism>
<gene>
    <name evidence="1" type="ORF">ARTSIC4J27_2319</name>
</gene>
<keyword evidence="2" id="KW-1185">Reference proteome</keyword>
<dbReference type="Proteomes" id="UP000035722">
    <property type="component" value="Unassembled WGS sequence"/>
</dbReference>
<accession>A0A024H3N5</accession>
<name>A0A024H3N5_9MICC</name>
<comment type="caution">
    <text evidence="1">The sequence shown here is derived from an EMBL/GenBank/DDBJ whole genome shotgun (WGS) entry which is preliminary data.</text>
</comment>
<keyword evidence="1" id="KW-0067">ATP-binding</keyword>
<dbReference type="EMBL" id="CAQI01000044">
    <property type="protein sequence ID" value="CCQ46356.1"/>
    <property type="molecule type" value="Genomic_DNA"/>
</dbReference>
<dbReference type="OrthoDB" id="8910160at2"/>
<sequence>MYYPFFRGKQFELLAIRESAKVIADAGFTPIIEPVRQTLSGLQRALKELVDQGATAAVIINPRHGDHRNGGDHLAADLRENYGDNDAITPAILLTSAMSLEEALAKIAPYEDRSLTFVHAGFTDGKGLAANLPPGDFTHVFLDARNTLYRRPFKGGRRILVEDGFERKKNADYGPIDRFSDLHVTFDELGGDGYGDFLTIGDHYAEGGGPAYAVAIHLTFIDPDQDDAMFVYHFVSDSNDTPVDPAGKFAQALDKLIREVDREGSKVLNTSAVQEFRDLHDRRHFPGLGFVKKLSIKHHLETLADFHANG</sequence>
<protein>
    <submittedName>
        <fullName evidence="1">Putative ATP-binding protein</fullName>
    </submittedName>
</protein>